<feature type="compositionally biased region" description="Basic residues" evidence="1">
    <location>
        <begin position="63"/>
        <end position="81"/>
    </location>
</feature>
<feature type="non-terminal residue" evidence="2">
    <location>
        <position position="249"/>
    </location>
</feature>
<reference evidence="2" key="1">
    <citation type="submission" date="2020-02" db="EMBL/GenBank/DDBJ databases">
        <authorList>
            <person name="Meier V. D."/>
        </authorList>
    </citation>
    <scope>NUCLEOTIDE SEQUENCE</scope>
    <source>
        <strain evidence="2">AVDCRST_MAG35</strain>
    </source>
</reference>
<feature type="compositionally biased region" description="Basic residues" evidence="1">
    <location>
        <begin position="210"/>
        <end position="220"/>
    </location>
</feature>
<dbReference type="AlphaFoldDB" id="A0A6J4PMM0"/>
<feature type="non-terminal residue" evidence="2">
    <location>
        <position position="1"/>
    </location>
</feature>
<evidence type="ECO:0000256" key="1">
    <source>
        <dbReference type="SAM" id="MobiDB-lite"/>
    </source>
</evidence>
<protein>
    <submittedName>
        <fullName evidence="2">Probable transcriptional regulatory protein YebC</fullName>
    </submittedName>
</protein>
<sequence>VRPLQVGDHQAQEGRGRRPAQLGVRQADQEHRGRGPPGRRRPGRQPDPLRRHPEGEEDLGAQRQHRPRRQARLRGRDRRRRLPDDHVRGLRPARGRGARRVPHRQPQPGGGRRPHRLHPQRRRDGRPGQRGLPVLPQGPGARAEGGHQRGRRAGRRARRRRRGGQRPRRRLRGDQRGHRPGAGADGAAGRRHRVRLRRGLLRPLHAGAAGRRRRGCRAPPHRGAGGQRRRAERLRQPRGPGRGPQPGRL</sequence>
<gene>
    <name evidence="2" type="ORF">AVDCRST_MAG35-1864</name>
</gene>
<accession>A0A6J4PMM0</accession>
<feature type="compositionally biased region" description="Basic residues" evidence="1">
    <location>
        <begin position="189"/>
        <end position="200"/>
    </location>
</feature>
<feature type="compositionally biased region" description="Basic residues" evidence="1">
    <location>
        <begin position="148"/>
        <end position="171"/>
    </location>
</feature>
<feature type="compositionally biased region" description="Basic residues" evidence="1">
    <location>
        <begin position="112"/>
        <end position="124"/>
    </location>
</feature>
<evidence type="ECO:0000313" key="2">
    <source>
        <dbReference type="EMBL" id="CAA9419010.1"/>
    </source>
</evidence>
<organism evidence="2">
    <name type="scientific">uncultured Quadrisphaera sp</name>
    <dbReference type="NCBI Taxonomy" id="904978"/>
    <lineage>
        <taxon>Bacteria</taxon>
        <taxon>Bacillati</taxon>
        <taxon>Actinomycetota</taxon>
        <taxon>Actinomycetes</taxon>
        <taxon>Kineosporiales</taxon>
        <taxon>Kineosporiaceae</taxon>
        <taxon>Quadrisphaera</taxon>
        <taxon>environmental samples</taxon>
    </lineage>
</organism>
<proteinExistence type="predicted"/>
<feature type="compositionally biased region" description="Basic residues" evidence="1">
    <location>
        <begin position="89"/>
        <end position="103"/>
    </location>
</feature>
<name>A0A6J4PMM0_9ACTN</name>
<dbReference type="EMBL" id="CADCUY010000392">
    <property type="protein sequence ID" value="CAA9419010.1"/>
    <property type="molecule type" value="Genomic_DNA"/>
</dbReference>
<feature type="compositionally biased region" description="Gly residues" evidence="1">
    <location>
        <begin position="240"/>
        <end position="249"/>
    </location>
</feature>
<feature type="region of interest" description="Disordered" evidence="1">
    <location>
        <begin position="1"/>
        <end position="249"/>
    </location>
</feature>